<proteinExistence type="predicted"/>
<gene>
    <name evidence="2" type="ORF">Ari01nite_86370</name>
</gene>
<keyword evidence="3" id="KW-1185">Reference proteome</keyword>
<dbReference type="EMBL" id="BOMV01000100">
    <property type="protein sequence ID" value="GIF01173.1"/>
    <property type="molecule type" value="Genomic_DNA"/>
</dbReference>
<feature type="signal peptide" evidence="1">
    <location>
        <begin position="1"/>
        <end position="30"/>
    </location>
</feature>
<dbReference type="PROSITE" id="PS51257">
    <property type="entry name" value="PROKAR_LIPOPROTEIN"/>
    <property type="match status" value="1"/>
</dbReference>
<organism evidence="2 3">
    <name type="scientific">Paractinoplanes rishiriensis</name>
    <dbReference type="NCBI Taxonomy" id="1050105"/>
    <lineage>
        <taxon>Bacteria</taxon>
        <taxon>Bacillati</taxon>
        <taxon>Actinomycetota</taxon>
        <taxon>Actinomycetes</taxon>
        <taxon>Micromonosporales</taxon>
        <taxon>Micromonosporaceae</taxon>
        <taxon>Paractinoplanes</taxon>
    </lineage>
</organism>
<accession>A0A919K9H8</accession>
<dbReference type="AlphaFoldDB" id="A0A919K9H8"/>
<evidence type="ECO:0000313" key="3">
    <source>
        <dbReference type="Proteomes" id="UP000636960"/>
    </source>
</evidence>
<protein>
    <submittedName>
        <fullName evidence="2">Uncharacterized protein</fullName>
    </submittedName>
</protein>
<name>A0A919K9H8_9ACTN</name>
<sequence>MTRPDRRRLRHGVRRLAVRTLFAAVLLSMAACGDDPARHDGDHVISGDLAGDREQATFLMTAGADVIRVRAHDLDGELYRISTPEDSKVLPTAVLDDEVLTTSLTDGPGSGLAIVTAELNAAVRWTIRLHGGAKEQLLDLSAGKVARVDFVAGTSRAELFLPPPSGAVAIGLAGGAGEFRIHLPKHVPARVRIGGGAGTADIDGERHTGIAGGTVLTTDSWTDAGDRYDIDLTAGVSHLSLDRQPNDSPSVASR</sequence>
<feature type="chain" id="PRO_5037623672" evidence="1">
    <location>
        <begin position="31"/>
        <end position="254"/>
    </location>
</feature>
<dbReference type="Proteomes" id="UP000636960">
    <property type="component" value="Unassembled WGS sequence"/>
</dbReference>
<keyword evidence="1" id="KW-0732">Signal</keyword>
<evidence type="ECO:0000256" key="1">
    <source>
        <dbReference type="SAM" id="SignalP"/>
    </source>
</evidence>
<evidence type="ECO:0000313" key="2">
    <source>
        <dbReference type="EMBL" id="GIF01173.1"/>
    </source>
</evidence>
<reference evidence="2" key="1">
    <citation type="submission" date="2021-01" db="EMBL/GenBank/DDBJ databases">
        <title>Whole genome shotgun sequence of Actinoplanes rishiriensis NBRC 108556.</title>
        <authorList>
            <person name="Komaki H."/>
            <person name="Tamura T."/>
        </authorList>
    </citation>
    <scope>NUCLEOTIDE SEQUENCE</scope>
    <source>
        <strain evidence="2">NBRC 108556</strain>
    </source>
</reference>
<dbReference type="RefSeq" id="WP_203789714.1">
    <property type="nucleotide sequence ID" value="NZ_BOMV01000100.1"/>
</dbReference>
<comment type="caution">
    <text evidence="2">The sequence shown here is derived from an EMBL/GenBank/DDBJ whole genome shotgun (WGS) entry which is preliminary data.</text>
</comment>